<organism evidence="1 2">
    <name type="scientific">Ectothiorhodospira mobilis</name>
    <dbReference type="NCBI Taxonomy" id="195064"/>
    <lineage>
        <taxon>Bacteria</taxon>
        <taxon>Pseudomonadati</taxon>
        <taxon>Pseudomonadota</taxon>
        <taxon>Gammaproteobacteria</taxon>
        <taxon>Chromatiales</taxon>
        <taxon>Ectothiorhodospiraceae</taxon>
        <taxon>Ectothiorhodospira</taxon>
    </lineage>
</organism>
<reference evidence="1 2" key="1">
    <citation type="submission" date="2016-10" db="EMBL/GenBank/DDBJ databases">
        <authorList>
            <person name="de Groot N.N."/>
        </authorList>
    </citation>
    <scope>NUCLEOTIDE SEQUENCE [LARGE SCALE GENOMIC DNA]</scope>
    <source>
        <strain evidence="1 2">DSM 4180</strain>
    </source>
</reference>
<dbReference type="InterPro" id="IPR018642">
    <property type="entry name" value="DUF2066"/>
</dbReference>
<dbReference type="AlphaFoldDB" id="A0A1I4S2N3"/>
<dbReference type="STRING" id="195064.SAMN05421721_11227"/>
<dbReference type="Pfam" id="PF09839">
    <property type="entry name" value="DUF2066"/>
    <property type="match status" value="1"/>
</dbReference>
<protein>
    <recommendedName>
        <fullName evidence="3">DUF2066 domain-containing protein</fullName>
    </recommendedName>
</protein>
<dbReference type="RefSeq" id="WP_090486184.1">
    <property type="nucleotide sequence ID" value="NZ_FOUO01000012.1"/>
</dbReference>
<evidence type="ECO:0000313" key="1">
    <source>
        <dbReference type="EMBL" id="SFM58767.1"/>
    </source>
</evidence>
<proteinExistence type="predicted"/>
<dbReference type="Proteomes" id="UP000199556">
    <property type="component" value="Unassembled WGS sequence"/>
</dbReference>
<dbReference type="EMBL" id="FOUO01000012">
    <property type="protein sequence ID" value="SFM58767.1"/>
    <property type="molecule type" value="Genomic_DNA"/>
</dbReference>
<name>A0A1I4S2N3_ECTMO</name>
<keyword evidence="2" id="KW-1185">Reference proteome</keyword>
<accession>A0A1I4S2N3</accession>
<gene>
    <name evidence="1" type="ORF">SAMN05421721_11227</name>
</gene>
<evidence type="ECO:0000313" key="2">
    <source>
        <dbReference type="Proteomes" id="UP000199556"/>
    </source>
</evidence>
<sequence length="358" mass="39523">MAMTFAAARRSALLPGLILAVVVAVLAPCALAAPVLEEVRVAVEDKSPEAREEAFTRALERALVRLTGRRSLSETPPWETLKSSPGAHVQAYRYEEGSEEGPRLWVRFDREALEGLAREAGWALWDTQRPSLMVWMVVQDGVNRQLVAEDDSGDVRRQLAAVARARGLPLIFPLMDPEDWRRVSPAHVVGGFTGSLREAADRYAADGMLVAHLHAQGEGWQGRFRLSLRGASLGERDFQARQRDEVLEQGAHWAADTLRGQELARGGDGGPGILEVTVMDVADHAAFLRARDRLARLDPVREVIPGHLAPEQVRFRLRLRGDRAELERAVRRDPFLAVIPSAETTDGPASVPAFRLLQ</sequence>
<dbReference type="OrthoDB" id="6195299at2"/>
<evidence type="ECO:0008006" key="3">
    <source>
        <dbReference type="Google" id="ProtNLM"/>
    </source>
</evidence>